<dbReference type="Proteomes" id="UP001642409">
    <property type="component" value="Unassembled WGS sequence"/>
</dbReference>
<organism evidence="1 2">
    <name type="scientific">Hexamita inflata</name>
    <dbReference type="NCBI Taxonomy" id="28002"/>
    <lineage>
        <taxon>Eukaryota</taxon>
        <taxon>Metamonada</taxon>
        <taxon>Diplomonadida</taxon>
        <taxon>Hexamitidae</taxon>
        <taxon>Hexamitinae</taxon>
        <taxon>Hexamita</taxon>
    </lineage>
</organism>
<accession>A0ABP1GWP2</accession>
<evidence type="ECO:0000313" key="2">
    <source>
        <dbReference type="Proteomes" id="UP001642409"/>
    </source>
</evidence>
<name>A0ABP1GWP2_9EUKA</name>
<reference evidence="1 2" key="1">
    <citation type="submission" date="2024-07" db="EMBL/GenBank/DDBJ databases">
        <authorList>
            <person name="Akdeniz Z."/>
        </authorList>
    </citation>
    <scope>NUCLEOTIDE SEQUENCE [LARGE SCALE GENOMIC DNA]</scope>
</reference>
<keyword evidence="2" id="KW-1185">Reference proteome</keyword>
<gene>
    <name evidence="1" type="ORF">HINF_LOCUS6442</name>
</gene>
<proteinExistence type="predicted"/>
<comment type="caution">
    <text evidence="1">The sequence shown here is derived from an EMBL/GenBank/DDBJ whole genome shotgun (WGS) entry which is preliminary data.</text>
</comment>
<protein>
    <submittedName>
        <fullName evidence="1">Hypothetical_protein</fullName>
    </submittedName>
</protein>
<evidence type="ECO:0000313" key="1">
    <source>
        <dbReference type="EMBL" id="CAL5981011.1"/>
    </source>
</evidence>
<sequence>MVEVDFENFVNYLRSGNTDKLNIISFQQNQQHKINLSTQLIFDRILTKTVVQLNSVKLEKEMYILQKSNAQLFLYTDNLQKSAIFTQVYNYAVNIFVLFGLSEQQVISDSQINISLKFEVFQGALICLKCEVQIFNCTLVFIAAGNQISGILIETCSQILIQQTFIQYRTQSLHSSGIVNLVNSSDVNISIIDCKLTGFDLINSGYSGYIATQILQNIIMKISQFQACIENMTAIGNQSIAVITYSGTIYHLCDLCDTNYFVYGLCSDTLKYGQELNRVLKCVYPFEYVNNQCVCGQGYVLDQLSCLNIIQIINNAMNQSVNSELVENFAILVTKLGLIVYHKM</sequence>
<dbReference type="EMBL" id="CAXDID020000013">
    <property type="protein sequence ID" value="CAL5981011.1"/>
    <property type="molecule type" value="Genomic_DNA"/>
</dbReference>